<protein>
    <submittedName>
        <fullName evidence="1">Uncharacterized protein</fullName>
    </submittedName>
</protein>
<organism evidence="1 2">
    <name type="scientific">Flavobacterium psychrolimnae</name>
    <dbReference type="NCBI Taxonomy" id="249351"/>
    <lineage>
        <taxon>Bacteria</taxon>
        <taxon>Pseudomonadati</taxon>
        <taxon>Bacteroidota</taxon>
        <taxon>Flavobacteriia</taxon>
        <taxon>Flavobacteriales</taxon>
        <taxon>Flavobacteriaceae</taxon>
        <taxon>Flavobacterium</taxon>
    </lineage>
</organism>
<name>A0A366AWH9_9FLAO</name>
<dbReference type="AlphaFoldDB" id="A0A366AWH9"/>
<sequence>MWCSACPLAKITFIGWDAVVFVWLRLHLTSGCEKTSSNLESIRRATKEQSQIWDSQEVLFSFFMA</sequence>
<gene>
    <name evidence="1" type="ORF">DR980_15295</name>
</gene>
<dbReference type="Proteomes" id="UP000253676">
    <property type="component" value="Unassembled WGS sequence"/>
</dbReference>
<evidence type="ECO:0000313" key="2">
    <source>
        <dbReference type="Proteomes" id="UP000253676"/>
    </source>
</evidence>
<keyword evidence="2" id="KW-1185">Reference proteome</keyword>
<accession>A0A366AWH9</accession>
<dbReference type="EMBL" id="QNUX01000018">
    <property type="protein sequence ID" value="RBN49011.1"/>
    <property type="molecule type" value="Genomic_DNA"/>
</dbReference>
<proteinExistence type="predicted"/>
<evidence type="ECO:0000313" key="1">
    <source>
        <dbReference type="EMBL" id="RBN49011.1"/>
    </source>
</evidence>
<comment type="caution">
    <text evidence="1">The sequence shown here is derived from an EMBL/GenBank/DDBJ whole genome shotgun (WGS) entry which is preliminary data.</text>
</comment>
<reference evidence="1 2" key="1">
    <citation type="submission" date="2018-07" db="EMBL/GenBank/DDBJ databases">
        <title>Complete genome sequence of Flavobacterium psychrolimnae LMG 22018.</title>
        <authorList>
            <person name="Kim D.-U."/>
        </authorList>
    </citation>
    <scope>NUCLEOTIDE SEQUENCE [LARGE SCALE GENOMIC DNA]</scope>
    <source>
        <strain evidence="1 2">LMG 22018</strain>
    </source>
</reference>